<proteinExistence type="predicted"/>
<reference evidence="1 2" key="1">
    <citation type="journal article" date="2022" name="bioRxiv">
        <title>An ancient truncated duplication of the anti-Mullerian hormone receptor type 2 gene is a potential conserved master sex determinant in the Pangasiidae catfish family.</title>
        <authorList>
            <person name="Wen M."/>
            <person name="Pan Q."/>
            <person name="Jouanno E."/>
            <person name="Montfort J."/>
            <person name="Zahm M."/>
            <person name="Cabau C."/>
            <person name="Klopp C."/>
            <person name="Iampietro C."/>
            <person name="Roques C."/>
            <person name="Bouchez O."/>
            <person name="Castinel A."/>
            <person name="Donnadieu C."/>
            <person name="Parrinello H."/>
            <person name="Poncet C."/>
            <person name="Belmonte E."/>
            <person name="Gautier V."/>
            <person name="Avarre J.-C."/>
            <person name="Dugue R."/>
            <person name="Gustiano R."/>
            <person name="Ha T.T.T."/>
            <person name="Campet M."/>
            <person name="Sriphairoj K."/>
            <person name="Ribolli J."/>
            <person name="de Almeida F.L."/>
            <person name="Desvignes T."/>
            <person name="Postlethwait J.H."/>
            <person name="Bucao C.F."/>
            <person name="Robinson-Rechavi M."/>
            <person name="Bobe J."/>
            <person name="Herpin A."/>
            <person name="Guiguen Y."/>
        </authorList>
    </citation>
    <scope>NUCLEOTIDE SEQUENCE [LARGE SCALE GENOMIC DNA]</scope>
    <source>
        <strain evidence="1">YG-Dec2019</strain>
    </source>
</reference>
<protein>
    <submittedName>
        <fullName evidence="1">Uncharacterized protein</fullName>
    </submittedName>
</protein>
<name>A0ACC5XRE5_PANGG</name>
<dbReference type="EMBL" id="CM040478">
    <property type="protein sequence ID" value="MCI4393165.1"/>
    <property type="molecule type" value="Genomic_DNA"/>
</dbReference>
<dbReference type="Proteomes" id="UP000829447">
    <property type="component" value="Linkage Group LG25"/>
</dbReference>
<organism evidence="1 2">
    <name type="scientific">Pangasianodon gigas</name>
    <name type="common">Mekong giant catfish</name>
    <name type="synonym">Pangasius gigas</name>
    <dbReference type="NCBI Taxonomy" id="30993"/>
    <lineage>
        <taxon>Eukaryota</taxon>
        <taxon>Metazoa</taxon>
        <taxon>Chordata</taxon>
        <taxon>Craniata</taxon>
        <taxon>Vertebrata</taxon>
        <taxon>Euteleostomi</taxon>
        <taxon>Actinopterygii</taxon>
        <taxon>Neopterygii</taxon>
        <taxon>Teleostei</taxon>
        <taxon>Ostariophysi</taxon>
        <taxon>Siluriformes</taxon>
        <taxon>Pangasiidae</taxon>
        <taxon>Pangasianodon</taxon>
    </lineage>
</organism>
<comment type="caution">
    <text evidence="1">The sequence shown here is derived from an EMBL/GenBank/DDBJ whole genome shotgun (WGS) entry which is preliminary data.</text>
</comment>
<gene>
    <name evidence="1" type="ORF">PGIGA_G00154340</name>
</gene>
<sequence length="86" mass="9188">MELDSLRSLREKVTLQHAIIREFLAEFLGTFVLILFGCGSVAQAVLSRGALGEPLTIHIGFTTGVMLAVYVSGGVSGNRIIHTCIA</sequence>
<accession>A0ACC5XRE5</accession>
<evidence type="ECO:0000313" key="1">
    <source>
        <dbReference type="EMBL" id="MCI4393165.1"/>
    </source>
</evidence>
<evidence type="ECO:0000313" key="2">
    <source>
        <dbReference type="Proteomes" id="UP000829447"/>
    </source>
</evidence>
<keyword evidence="2" id="KW-1185">Reference proteome</keyword>